<gene>
    <name evidence="4" type="ORF">Ctob_002985</name>
</gene>
<keyword evidence="5" id="KW-1185">Reference proteome</keyword>
<dbReference type="GO" id="GO:0035005">
    <property type="term" value="F:1-phosphatidylinositol-4-phosphate 3-kinase activity"/>
    <property type="evidence" value="ECO:0007669"/>
    <property type="project" value="TreeGrafter"/>
</dbReference>
<proteinExistence type="predicted"/>
<dbReference type="Gene3D" id="1.10.1070.11">
    <property type="entry name" value="Phosphatidylinositol 3-/4-kinase, catalytic domain"/>
    <property type="match status" value="1"/>
</dbReference>
<organism evidence="4 5">
    <name type="scientific">Chrysochromulina tobinii</name>
    <dbReference type="NCBI Taxonomy" id="1460289"/>
    <lineage>
        <taxon>Eukaryota</taxon>
        <taxon>Haptista</taxon>
        <taxon>Haptophyta</taxon>
        <taxon>Prymnesiophyceae</taxon>
        <taxon>Prymnesiales</taxon>
        <taxon>Chrysochromulinaceae</taxon>
        <taxon>Chrysochromulina</taxon>
    </lineage>
</organism>
<dbReference type="GO" id="GO:0043491">
    <property type="term" value="P:phosphatidylinositol 3-kinase/protein kinase B signal transduction"/>
    <property type="evidence" value="ECO:0007669"/>
    <property type="project" value="TreeGrafter"/>
</dbReference>
<accession>A0A0M0J4R6</accession>
<dbReference type="OrthoDB" id="67688at2759"/>
<dbReference type="GO" id="GO:0005737">
    <property type="term" value="C:cytoplasm"/>
    <property type="evidence" value="ECO:0007669"/>
    <property type="project" value="TreeGrafter"/>
</dbReference>
<dbReference type="PANTHER" id="PTHR10048">
    <property type="entry name" value="PHOSPHATIDYLINOSITOL KINASE"/>
    <property type="match status" value="1"/>
</dbReference>
<dbReference type="InterPro" id="IPR015433">
    <property type="entry name" value="PI3/4_kinase"/>
</dbReference>
<dbReference type="GO" id="GO:0005942">
    <property type="term" value="C:phosphatidylinositol 3-kinase complex"/>
    <property type="evidence" value="ECO:0007669"/>
    <property type="project" value="TreeGrafter"/>
</dbReference>
<dbReference type="Proteomes" id="UP000037460">
    <property type="component" value="Unassembled WGS sequence"/>
</dbReference>
<dbReference type="InterPro" id="IPR036940">
    <property type="entry name" value="PI3/4_kinase_cat_sf"/>
</dbReference>
<dbReference type="Gene3D" id="3.30.1010.10">
    <property type="entry name" value="Phosphatidylinositol 3-kinase Catalytic Subunit, Chain A, domain 4"/>
    <property type="match status" value="1"/>
</dbReference>
<evidence type="ECO:0000313" key="5">
    <source>
        <dbReference type="Proteomes" id="UP000037460"/>
    </source>
</evidence>
<sequence>MGDDLRQDQATMLLLREMNAIWADAGAPCFTCTYDIFPTRDRTGFIEALSNAIAVKDVEFFTYSRELHDSAVGAFTAGFVLGLADRHQDNMLLCGPNRELFAHIDFGYVAGMRPWFDANLLPIPERFKNCLTAAGKWSAFVNDMGFAFAVLQQRRSELCTVAMTLSEQLATVGYPAYIEKTLTSNTIESVRAQVEAAVGDIARRFKNLHHKLQH</sequence>
<dbReference type="PROSITE" id="PS50290">
    <property type="entry name" value="PI3_4_KINASE_3"/>
    <property type="match status" value="1"/>
</dbReference>
<dbReference type="GO" id="GO:0016477">
    <property type="term" value="P:cell migration"/>
    <property type="evidence" value="ECO:0007669"/>
    <property type="project" value="TreeGrafter"/>
</dbReference>
<evidence type="ECO:0000259" key="3">
    <source>
        <dbReference type="PROSITE" id="PS50290"/>
    </source>
</evidence>
<dbReference type="SUPFAM" id="SSF56112">
    <property type="entry name" value="Protein kinase-like (PK-like)"/>
    <property type="match status" value="1"/>
</dbReference>
<dbReference type="GO" id="GO:0005886">
    <property type="term" value="C:plasma membrane"/>
    <property type="evidence" value="ECO:0007669"/>
    <property type="project" value="TreeGrafter"/>
</dbReference>
<feature type="domain" description="PI3K/PI4K catalytic" evidence="3">
    <location>
        <begin position="1"/>
        <end position="214"/>
    </location>
</feature>
<keyword evidence="1" id="KW-0808">Transferase</keyword>
<dbReference type="InterPro" id="IPR000403">
    <property type="entry name" value="PI3/4_kinase_cat_dom"/>
</dbReference>
<dbReference type="SMART" id="SM00146">
    <property type="entry name" value="PI3Kc"/>
    <property type="match status" value="1"/>
</dbReference>
<dbReference type="GO" id="GO:0016303">
    <property type="term" value="F:1-phosphatidylinositol-3-kinase activity"/>
    <property type="evidence" value="ECO:0007669"/>
    <property type="project" value="TreeGrafter"/>
</dbReference>
<comment type="caution">
    <text evidence="4">The sequence shown here is derived from an EMBL/GenBank/DDBJ whole genome shotgun (WGS) entry which is preliminary data.</text>
</comment>
<keyword evidence="2 4" id="KW-0418">Kinase</keyword>
<protein>
    <submittedName>
        <fullName evidence="4">Phosphatidylinositol-4,5-bisphosphate 3-kinase catalytic subunit beta isoform</fullName>
    </submittedName>
</protein>
<dbReference type="GO" id="GO:0048015">
    <property type="term" value="P:phosphatidylinositol-mediated signaling"/>
    <property type="evidence" value="ECO:0007669"/>
    <property type="project" value="TreeGrafter"/>
</dbReference>
<dbReference type="PANTHER" id="PTHR10048:SF118">
    <property type="entry name" value="PI-3 KINASE"/>
    <property type="match status" value="1"/>
</dbReference>
<name>A0A0M0J4R6_9EUKA</name>
<reference evidence="5" key="1">
    <citation type="journal article" date="2015" name="PLoS Genet.">
        <title>Genome Sequence and Transcriptome Analyses of Chrysochromulina tobin: Metabolic Tools for Enhanced Algal Fitness in the Prominent Order Prymnesiales (Haptophyceae).</title>
        <authorList>
            <person name="Hovde B.T."/>
            <person name="Deodato C.R."/>
            <person name="Hunsperger H.M."/>
            <person name="Ryken S.A."/>
            <person name="Yost W."/>
            <person name="Jha R.K."/>
            <person name="Patterson J."/>
            <person name="Monnat R.J. Jr."/>
            <person name="Barlow S.B."/>
            <person name="Starkenburg S.R."/>
            <person name="Cattolico R.A."/>
        </authorList>
    </citation>
    <scope>NUCLEOTIDE SEQUENCE</scope>
    <source>
        <strain evidence="5">CCMP291</strain>
    </source>
</reference>
<evidence type="ECO:0000313" key="4">
    <source>
        <dbReference type="EMBL" id="KOO21440.1"/>
    </source>
</evidence>
<dbReference type="InterPro" id="IPR011009">
    <property type="entry name" value="Kinase-like_dom_sf"/>
</dbReference>
<evidence type="ECO:0000256" key="1">
    <source>
        <dbReference type="ARBA" id="ARBA00022679"/>
    </source>
</evidence>
<dbReference type="AlphaFoldDB" id="A0A0M0J4R6"/>
<dbReference type="EMBL" id="JWZX01003363">
    <property type="protein sequence ID" value="KOO21440.1"/>
    <property type="molecule type" value="Genomic_DNA"/>
</dbReference>
<evidence type="ECO:0000256" key="2">
    <source>
        <dbReference type="ARBA" id="ARBA00022777"/>
    </source>
</evidence>